<name>A0A6S7JKR3_PARCT</name>
<evidence type="ECO:0000313" key="3">
    <source>
        <dbReference type="Proteomes" id="UP001152795"/>
    </source>
</evidence>
<keyword evidence="3" id="KW-1185">Reference proteome</keyword>
<reference evidence="2" key="1">
    <citation type="submission" date="2020-04" db="EMBL/GenBank/DDBJ databases">
        <authorList>
            <person name="Alioto T."/>
            <person name="Alioto T."/>
            <person name="Gomez Garrido J."/>
        </authorList>
    </citation>
    <scope>NUCLEOTIDE SEQUENCE</scope>
    <source>
        <strain evidence="2">A484AB</strain>
    </source>
</reference>
<dbReference type="OrthoDB" id="9802488at2759"/>
<sequence>MKQGFRGLTPRETTGINDDTEDQQREKENNDKDKKELAINYRPISLLSIISRVLERCVCNRFYEHIRDSINEARHGFLHGCSCTTQFLSTLYRIGQLLDKNTQTDILFLDFAKAFDSVDHVILLRKLKDYGIAGNLYRWFSDYLHNRTQRVVGEGAASSWSPITSGVPQGSKHLGSNAFLTLHQRSS</sequence>
<dbReference type="AlphaFoldDB" id="A0A6S7JKR3"/>
<proteinExistence type="predicted"/>
<dbReference type="PANTHER" id="PTHR19446">
    <property type="entry name" value="REVERSE TRANSCRIPTASES"/>
    <property type="match status" value="1"/>
</dbReference>
<gene>
    <name evidence="2" type="ORF">PACLA_8A085624</name>
</gene>
<comment type="caution">
    <text evidence="2">The sequence shown here is derived from an EMBL/GenBank/DDBJ whole genome shotgun (WGS) entry which is preliminary data.</text>
</comment>
<dbReference type="CDD" id="cd01650">
    <property type="entry name" value="RT_nLTR_like"/>
    <property type="match status" value="1"/>
</dbReference>
<organism evidence="2 3">
    <name type="scientific">Paramuricea clavata</name>
    <name type="common">Red gorgonian</name>
    <name type="synonym">Violescent sea-whip</name>
    <dbReference type="NCBI Taxonomy" id="317549"/>
    <lineage>
        <taxon>Eukaryota</taxon>
        <taxon>Metazoa</taxon>
        <taxon>Cnidaria</taxon>
        <taxon>Anthozoa</taxon>
        <taxon>Octocorallia</taxon>
        <taxon>Malacalcyonacea</taxon>
        <taxon>Plexauridae</taxon>
        <taxon>Paramuricea</taxon>
    </lineage>
</organism>
<evidence type="ECO:0000313" key="2">
    <source>
        <dbReference type="EMBL" id="CAB4033075.1"/>
    </source>
</evidence>
<protein>
    <submittedName>
        <fullName evidence="2">Uncharacterized protein</fullName>
    </submittedName>
</protein>
<accession>A0A6S7JKR3</accession>
<feature type="compositionally biased region" description="Basic and acidic residues" evidence="1">
    <location>
        <begin position="22"/>
        <end position="34"/>
    </location>
</feature>
<dbReference type="InterPro" id="IPR000477">
    <property type="entry name" value="RT_dom"/>
</dbReference>
<feature type="region of interest" description="Disordered" evidence="1">
    <location>
        <begin position="1"/>
        <end position="34"/>
    </location>
</feature>
<evidence type="ECO:0000256" key="1">
    <source>
        <dbReference type="SAM" id="MobiDB-lite"/>
    </source>
</evidence>
<dbReference type="SUPFAM" id="SSF56672">
    <property type="entry name" value="DNA/RNA polymerases"/>
    <property type="match status" value="1"/>
</dbReference>
<dbReference type="InterPro" id="IPR043502">
    <property type="entry name" value="DNA/RNA_pol_sf"/>
</dbReference>
<dbReference type="Pfam" id="PF00078">
    <property type="entry name" value="RVT_1"/>
    <property type="match status" value="1"/>
</dbReference>
<dbReference type="Proteomes" id="UP001152795">
    <property type="component" value="Unassembled WGS sequence"/>
</dbReference>
<dbReference type="EMBL" id="CACRXK020018933">
    <property type="protein sequence ID" value="CAB4033075.1"/>
    <property type="molecule type" value="Genomic_DNA"/>
</dbReference>